<reference evidence="3" key="1">
    <citation type="submission" date="2021-03" db="EMBL/GenBank/DDBJ databases">
        <title>Streptomyces poriferae sp. nov., a novel marine sponge-derived Actinobacteria species with anti-MRSA activity.</title>
        <authorList>
            <person name="Sandoval-Powers M."/>
            <person name="Kralova S."/>
            <person name="Nguyen G.-S."/>
            <person name="Fawwal D."/>
            <person name="Degnes K."/>
            <person name="Klinkenberg G."/>
            <person name="Sletta H."/>
            <person name="Wentzel A."/>
            <person name="Liles M.R."/>
        </authorList>
    </citation>
    <scope>NUCLEOTIDE SEQUENCE</scope>
    <source>
        <strain evidence="3">DSM 41794</strain>
    </source>
</reference>
<organism evidence="3 4">
    <name type="scientific">Streptomyces beijiangensis</name>
    <dbReference type="NCBI Taxonomy" id="163361"/>
    <lineage>
        <taxon>Bacteria</taxon>
        <taxon>Bacillati</taxon>
        <taxon>Actinomycetota</taxon>
        <taxon>Actinomycetes</taxon>
        <taxon>Kitasatosporales</taxon>
        <taxon>Streptomycetaceae</taxon>
        <taxon>Streptomyces</taxon>
    </lineage>
</organism>
<evidence type="ECO:0000313" key="4">
    <source>
        <dbReference type="Proteomes" id="UP000664167"/>
    </source>
</evidence>
<sequence length="422" mass="44649">MHQRKDEAAPLIFLANFASPVAVGLHDENILRAWSAQAPRELWLMSPGDILLTPAPASDEFRAYTAGLLGMDADAVTVVDVPPEAGIPMGEAVMRPALLEPLRSAVRHHPGYRLLPTALDEASVALARELGVAVHPFPPDADYSGALAAVDALNTKSEFRAVATQLGMRLPAGCTCGSSLMPRAADEFARSFGRAVVKPDRSAGGHGLRFVDKDDPVLDVPAGTGQWVVEEYVPHKESISAQCVCGPTGPRTVFTGRMTVSRGEFTGYRAPLTGISGAALAQFEEWCLTFGRHLAGLGYLGPYSLDALLTEAGDICVTESNVRRTATTTPHAAISRLASTLRIHPSAWALGSGRSAANLTLSEALERLSRADIAFPTGRGDGVVLLTGHESPAEPWRYVLFAADAGRLDGLQEGLTTALALS</sequence>
<dbReference type="GO" id="GO:0005524">
    <property type="term" value="F:ATP binding"/>
    <property type="evidence" value="ECO:0007669"/>
    <property type="project" value="UniProtKB-UniRule"/>
</dbReference>
<proteinExistence type="predicted"/>
<evidence type="ECO:0000313" key="3">
    <source>
        <dbReference type="EMBL" id="MBO0517102.1"/>
    </source>
</evidence>
<dbReference type="InterPro" id="IPR011761">
    <property type="entry name" value="ATP-grasp"/>
</dbReference>
<keyword evidence="1" id="KW-0547">Nucleotide-binding</keyword>
<dbReference type="GO" id="GO:0046872">
    <property type="term" value="F:metal ion binding"/>
    <property type="evidence" value="ECO:0007669"/>
    <property type="project" value="InterPro"/>
</dbReference>
<comment type="caution">
    <text evidence="3">The sequence shown here is derived from an EMBL/GenBank/DDBJ whole genome shotgun (WGS) entry which is preliminary data.</text>
</comment>
<keyword evidence="4" id="KW-1185">Reference proteome</keyword>
<dbReference type="EMBL" id="JAFLRJ010000497">
    <property type="protein sequence ID" value="MBO0517102.1"/>
    <property type="molecule type" value="Genomic_DNA"/>
</dbReference>
<evidence type="ECO:0000259" key="2">
    <source>
        <dbReference type="PROSITE" id="PS50975"/>
    </source>
</evidence>
<dbReference type="Proteomes" id="UP000664167">
    <property type="component" value="Unassembled WGS sequence"/>
</dbReference>
<accession>A0A939FEG1</accession>
<gene>
    <name evidence="3" type="ORF">J0695_35865</name>
</gene>
<dbReference type="InterPro" id="IPR040754">
    <property type="entry name" value="PreAtp-grasp"/>
</dbReference>
<evidence type="ECO:0000256" key="1">
    <source>
        <dbReference type="PROSITE-ProRule" id="PRU00409"/>
    </source>
</evidence>
<dbReference type="PROSITE" id="PS50975">
    <property type="entry name" value="ATP_GRASP"/>
    <property type="match status" value="1"/>
</dbReference>
<keyword evidence="1" id="KW-0067">ATP-binding</keyword>
<feature type="domain" description="ATP-grasp" evidence="2">
    <location>
        <begin position="160"/>
        <end position="370"/>
    </location>
</feature>
<protein>
    <recommendedName>
        <fullName evidence="2">ATP-grasp domain-containing protein</fullName>
    </recommendedName>
</protein>
<dbReference type="RefSeq" id="WP_206968959.1">
    <property type="nucleotide sequence ID" value="NZ_BAAAJJ010000010.1"/>
</dbReference>
<name>A0A939FEG1_9ACTN</name>
<dbReference type="Pfam" id="PF18604">
    <property type="entry name" value="PreAtp-grasp"/>
    <property type="match status" value="1"/>
</dbReference>
<dbReference type="AlphaFoldDB" id="A0A939FEG1"/>
<dbReference type="SUPFAM" id="SSF56059">
    <property type="entry name" value="Glutathione synthetase ATP-binding domain-like"/>
    <property type="match status" value="1"/>
</dbReference>